<dbReference type="InterPro" id="IPR014903">
    <property type="entry name" value="DUF1796"/>
</dbReference>
<keyword evidence="2" id="KW-1185">Reference proteome</keyword>
<dbReference type="Proteomes" id="UP000289600">
    <property type="component" value="Segment"/>
</dbReference>
<gene>
    <name evidence="1" type="ORF">mc_411</name>
</gene>
<sequence>MTRYISLGSTCGVSYQLQKLKLRGEAMPFDWIKTVELSSVTNVLESGFQKFLDFDSLKFHNESIKHPVLSNDDFREDTENKKSYIYKNNLGMIFYHDFNVEIKSDNDENYVIFRDKYIRRFDRLNNYFNSGEKLVFIRDEHKPHRINIELVKKLYDLLNNKMENGTTFKLIIIINNQKNKKYDWTEEAEQLGIKIVNDTKKLIGWKRDDLDWISILDV</sequence>
<evidence type="ECO:0000313" key="1">
    <source>
        <dbReference type="EMBL" id="AVL94797.1"/>
    </source>
</evidence>
<protein>
    <submittedName>
        <fullName evidence="1">Papain-like cysteine peptidase</fullName>
    </submittedName>
</protein>
<dbReference type="EMBL" id="MG807320">
    <property type="protein sequence ID" value="AVL94797.1"/>
    <property type="molecule type" value="Genomic_DNA"/>
</dbReference>
<organism evidence="1 2">
    <name type="scientific">Moumouvirus australiensis</name>
    <dbReference type="NCBI Taxonomy" id="2109587"/>
    <lineage>
        <taxon>Viruses</taxon>
        <taxon>Varidnaviria</taxon>
        <taxon>Bamfordvirae</taxon>
        <taxon>Nucleocytoviricota</taxon>
        <taxon>Megaviricetes</taxon>
        <taxon>Imitervirales</taxon>
        <taxon>Mimiviridae</taxon>
        <taxon>Megamimivirinae</taxon>
        <taxon>Moumouvirus</taxon>
        <taxon>Moumouvirus australiense</taxon>
    </lineage>
</organism>
<evidence type="ECO:0000313" key="2">
    <source>
        <dbReference type="Proteomes" id="UP000289600"/>
    </source>
</evidence>
<name>A0A2P1ELM9_9VIRU</name>
<dbReference type="Pfam" id="PF08795">
    <property type="entry name" value="DUF1796"/>
    <property type="match status" value="1"/>
</dbReference>
<reference evidence="2" key="1">
    <citation type="submission" date="2018-01" db="EMBL/GenBank/DDBJ databases">
        <title>Testimony of 'menage a trois' revealed by the proteome of Megavirus virophage.</title>
        <authorList>
            <person name="Jeudy S."/>
            <person name="Bertaux L."/>
            <person name="Alempic J.-M."/>
            <person name="Lartigue A."/>
            <person name="Legendre M."/>
            <person name="Philippe N."/>
            <person name="Beucher L."/>
            <person name="Biondi E."/>
            <person name="Juul S."/>
            <person name="Turner D."/>
            <person name="Coute Y."/>
            <person name="Claverie J.-M."/>
            <person name="Abergel C."/>
        </authorList>
    </citation>
    <scope>NUCLEOTIDE SEQUENCE [LARGE SCALE GENOMIC DNA]</scope>
</reference>
<proteinExistence type="predicted"/>
<accession>A0A2P1ELM9</accession>